<evidence type="ECO:0000256" key="9">
    <source>
        <dbReference type="ARBA" id="ARBA00023136"/>
    </source>
</evidence>
<comment type="similarity">
    <text evidence="2 11">Belongs to the UDP-glycosyltransferase family.</text>
</comment>
<comment type="catalytic activity">
    <reaction evidence="10">
        <text>glucuronate acceptor + UDP-alpha-D-glucuronate = acceptor beta-D-glucuronoside + UDP + H(+)</text>
        <dbReference type="Rhea" id="RHEA:21032"/>
        <dbReference type="ChEBI" id="CHEBI:15378"/>
        <dbReference type="ChEBI" id="CHEBI:58052"/>
        <dbReference type="ChEBI" id="CHEBI:58223"/>
        <dbReference type="ChEBI" id="CHEBI:132367"/>
        <dbReference type="ChEBI" id="CHEBI:132368"/>
        <dbReference type="EC" id="2.4.1.17"/>
    </reaction>
</comment>
<keyword evidence="6 12" id="KW-0812">Transmembrane</keyword>
<sequence>MKLLLLFLLITTVLSYKYVIFVPYLANSQVQFSVRVSEVLANGGHDVTLLFINHLSDYKTDVKIPKGIKSEFFQLSSLFKTISISAYQLDAFVDGITKKSMEKDQAATIFKDAGLRDIPGVIAMFSRMGNMFQEGCRLALRNKEFLKWLEDEKFDVAYAHVMSTCPLGLIHHAKIPSWAWLNSGPLMEFIAHAVGVPIIPSYVPPVMMESHDEMGFVARTKSLIGHGLMGFMYKRISADAETEIFRQELNDPTFPHTMDIGSKCPLIIVNTNEIYDLPRPTLAKVVNIGGLGVGFDSAKPLTGDFKTISETGKGLIVFSFGSVAAAHEMPLEWKNSLLAAFASFPDYQFVMRYVMDDLNDRLPKNVHLFKWLPQKDLLLHNKTKAFITHGGYNSMQEAISAGLPLVTIALFGDQPKNAKVARKHGFAVNIQKSTLSKETIIEALEEVIGNESYKQKVSRLSAMVRAQPMKPAERLLRWSEFLAEFKQLDNLVPAGQKLNFLQYNSLDVLLFLSSVIFIVLYFSYRALRAVFRCCFFRKPVEKKKKNE</sequence>
<evidence type="ECO:0000256" key="4">
    <source>
        <dbReference type="ARBA" id="ARBA00022676"/>
    </source>
</evidence>
<evidence type="ECO:0000256" key="12">
    <source>
        <dbReference type="SAM" id="Phobius"/>
    </source>
</evidence>
<dbReference type="EC" id="2.4.1.17" evidence="3"/>
<dbReference type="SUPFAM" id="SSF53756">
    <property type="entry name" value="UDP-Glycosyltransferase/glycogen phosphorylase"/>
    <property type="match status" value="1"/>
</dbReference>
<dbReference type="CDD" id="cd03784">
    <property type="entry name" value="GT1_Gtf-like"/>
    <property type="match status" value="1"/>
</dbReference>
<evidence type="ECO:0000256" key="2">
    <source>
        <dbReference type="ARBA" id="ARBA00009995"/>
    </source>
</evidence>
<evidence type="ECO:0000256" key="11">
    <source>
        <dbReference type="RuleBase" id="RU003718"/>
    </source>
</evidence>
<name>E3M1Y1_CAERE</name>
<keyword evidence="7 13" id="KW-0732">Signal</keyword>
<dbReference type="InterPro" id="IPR035595">
    <property type="entry name" value="UDP_glycos_trans_CS"/>
</dbReference>
<dbReference type="InterPro" id="IPR002213">
    <property type="entry name" value="UDP_glucos_trans"/>
</dbReference>
<dbReference type="AlphaFoldDB" id="E3M1Y1"/>
<dbReference type="OrthoDB" id="5835829at2759"/>
<dbReference type="InterPro" id="IPR050271">
    <property type="entry name" value="UDP-glycosyltransferase"/>
</dbReference>
<dbReference type="PROSITE" id="PS00375">
    <property type="entry name" value="UDPGT"/>
    <property type="match status" value="1"/>
</dbReference>
<evidence type="ECO:0000256" key="13">
    <source>
        <dbReference type="SAM" id="SignalP"/>
    </source>
</evidence>
<dbReference type="eggNOG" id="KOG1192">
    <property type="taxonomic scope" value="Eukaryota"/>
</dbReference>
<keyword evidence="4 11" id="KW-0328">Glycosyltransferase</keyword>
<feature type="transmembrane region" description="Helical" evidence="12">
    <location>
        <begin position="508"/>
        <end position="527"/>
    </location>
</feature>
<evidence type="ECO:0000256" key="10">
    <source>
        <dbReference type="ARBA" id="ARBA00047475"/>
    </source>
</evidence>
<dbReference type="Gene3D" id="3.40.50.2000">
    <property type="entry name" value="Glycogen Phosphorylase B"/>
    <property type="match status" value="1"/>
</dbReference>
<evidence type="ECO:0000256" key="3">
    <source>
        <dbReference type="ARBA" id="ARBA00012544"/>
    </source>
</evidence>
<reference evidence="14" key="1">
    <citation type="submission" date="2007-07" db="EMBL/GenBank/DDBJ databases">
        <title>PCAP assembly of the Caenorhabditis remanei genome.</title>
        <authorList>
            <consortium name="The Caenorhabditis remanei Sequencing Consortium"/>
            <person name="Wilson R.K."/>
        </authorList>
    </citation>
    <scope>NUCLEOTIDE SEQUENCE [LARGE SCALE GENOMIC DNA]</scope>
    <source>
        <strain evidence="14">PB4641</strain>
    </source>
</reference>
<protein>
    <recommendedName>
        <fullName evidence="3">glucuronosyltransferase</fullName>
        <ecNumber evidence="3">2.4.1.17</ecNumber>
    </recommendedName>
</protein>
<evidence type="ECO:0000256" key="5">
    <source>
        <dbReference type="ARBA" id="ARBA00022679"/>
    </source>
</evidence>
<dbReference type="PANTHER" id="PTHR48043:SF145">
    <property type="entry name" value="FI06409P-RELATED"/>
    <property type="match status" value="1"/>
</dbReference>
<dbReference type="FunFam" id="3.40.50.2000:FF:000021">
    <property type="entry name" value="UDP-glucuronosyltransferase"/>
    <property type="match status" value="1"/>
</dbReference>
<dbReference type="InParanoid" id="E3M1Y1"/>
<dbReference type="EMBL" id="DS268421">
    <property type="protein sequence ID" value="EFO88790.1"/>
    <property type="molecule type" value="Genomic_DNA"/>
</dbReference>
<accession>E3M1Y1</accession>
<dbReference type="STRING" id="31234.E3M1Y1"/>
<dbReference type="GO" id="GO:0015020">
    <property type="term" value="F:glucuronosyltransferase activity"/>
    <property type="evidence" value="ECO:0007669"/>
    <property type="project" value="UniProtKB-EC"/>
</dbReference>
<evidence type="ECO:0000256" key="1">
    <source>
        <dbReference type="ARBA" id="ARBA00004167"/>
    </source>
</evidence>
<feature type="signal peptide" evidence="13">
    <location>
        <begin position="1"/>
        <end position="15"/>
    </location>
</feature>
<comment type="subcellular location">
    <subcellularLocation>
        <location evidence="1">Membrane</location>
        <topology evidence="1">Single-pass membrane protein</topology>
    </subcellularLocation>
</comment>
<organism evidence="15">
    <name type="scientific">Caenorhabditis remanei</name>
    <name type="common">Caenorhabditis vulgaris</name>
    <dbReference type="NCBI Taxonomy" id="31234"/>
    <lineage>
        <taxon>Eukaryota</taxon>
        <taxon>Metazoa</taxon>
        <taxon>Ecdysozoa</taxon>
        <taxon>Nematoda</taxon>
        <taxon>Chromadorea</taxon>
        <taxon>Rhabditida</taxon>
        <taxon>Rhabditina</taxon>
        <taxon>Rhabditomorpha</taxon>
        <taxon>Rhabditoidea</taxon>
        <taxon>Rhabditidae</taxon>
        <taxon>Peloderinae</taxon>
        <taxon>Caenorhabditis</taxon>
    </lineage>
</organism>
<dbReference type="OMA" id="CCHKFAK"/>
<evidence type="ECO:0000256" key="7">
    <source>
        <dbReference type="ARBA" id="ARBA00022729"/>
    </source>
</evidence>
<gene>
    <name evidence="14" type="ORF">CRE_06643</name>
</gene>
<keyword evidence="9 12" id="KW-0472">Membrane</keyword>
<dbReference type="Proteomes" id="UP000008281">
    <property type="component" value="Unassembled WGS sequence"/>
</dbReference>
<evidence type="ECO:0000313" key="14">
    <source>
        <dbReference type="EMBL" id="EFO88790.1"/>
    </source>
</evidence>
<feature type="chain" id="PRO_5012565032" description="glucuronosyltransferase" evidence="13">
    <location>
        <begin position="16"/>
        <end position="547"/>
    </location>
</feature>
<evidence type="ECO:0000256" key="8">
    <source>
        <dbReference type="ARBA" id="ARBA00022989"/>
    </source>
</evidence>
<dbReference type="Pfam" id="PF00201">
    <property type="entry name" value="UDPGT"/>
    <property type="match status" value="1"/>
</dbReference>
<proteinExistence type="inferred from homology"/>
<dbReference type="HOGENOM" id="CLU_012949_1_3_1"/>
<keyword evidence="5 11" id="KW-0808">Transferase</keyword>
<evidence type="ECO:0000313" key="15">
    <source>
        <dbReference type="Proteomes" id="UP000008281"/>
    </source>
</evidence>
<keyword evidence="8 12" id="KW-1133">Transmembrane helix</keyword>
<dbReference type="GO" id="GO:0016020">
    <property type="term" value="C:membrane"/>
    <property type="evidence" value="ECO:0007669"/>
    <property type="project" value="UniProtKB-SubCell"/>
</dbReference>
<dbReference type="PANTHER" id="PTHR48043">
    <property type="entry name" value="EG:EG0003.4 PROTEIN-RELATED"/>
    <property type="match status" value="1"/>
</dbReference>
<keyword evidence="15" id="KW-1185">Reference proteome</keyword>
<evidence type="ECO:0000256" key="6">
    <source>
        <dbReference type="ARBA" id="ARBA00022692"/>
    </source>
</evidence>